<dbReference type="PANTHER" id="PTHR39087">
    <property type="entry name" value="UPF0104 MEMBRANE PROTEIN MJ1595"/>
    <property type="match status" value="1"/>
</dbReference>
<evidence type="ECO:0000256" key="4">
    <source>
        <dbReference type="ARBA" id="ARBA00022692"/>
    </source>
</evidence>
<evidence type="ECO:0000256" key="6">
    <source>
        <dbReference type="ARBA" id="ARBA00023136"/>
    </source>
</evidence>
<sequence length="337" mass="34370">MQREDLLATVAGVAGAALVFAVMFWVVDAREVLAAARSADPVLLAVVAGVILLWNVSWGLALWNVLRALDIRVPVHTALLVNAAGAFANHVTPFGQAGGEPVTAWLLTQTAGTDYEVSLASITSLDAINVVPSLAFAAVGSLYYVATETDGELGLLPVAVITAAVVLPVLAAVVWRYRAAIRGRAGGTVAAVIHRVVGAIPRVSLPDAEDLAARISGFTDALGRVAVSRERLVAAVGCSALGWAFQALGLWVTFLALDASVPVYVPFFVLPLGKVGSALPTPGGLGGTEAINVTLLTLLTAVSAPTIAAVVTIHSVGGYLLTTTVGAAATSALGVRS</sequence>
<dbReference type="GeneID" id="91110056"/>
<feature type="transmembrane region" description="Helical" evidence="7">
    <location>
        <begin position="42"/>
        <end position="66"/>
    </location>
</feature>
<dbReference type="Pfam" id="PF03706">
    <property type="entry name" value="LPG_synthase_TM"/>
    <property type="match status" value="1"/>
</dbReference>
<keyword evidence="9" id="KW-1185">Reference proteome</keyword>
<evidence type="ECO:0000313" key="8">
    <source>
        <dbReference type="EMBL" id="CQH57784.1"/>
    </source>
</evidence>
<feature type="transmembrane region" description="Helical" evidence="7">
    <location>
        <begin position="153"/>
        <end position="175"/>
    </location>
</feature>
<dbReference type="GO" id="GO:0005886">
    <property type="term" value="C:plasma membrane"/>
    <property type="evidence" value="ECO:0007669"/>
    <property type="project" value="UniProtKB-SubCell"/>
</dbReference>
<dbReference type="EMBL" id="LN831302">
    <property type="protein sequence ID" value="CQH57784.1"/>
    <property type="molecule type" value="Genomic_DNA"/>
</dbReference>
<name>A0A0U5H3S2_9EURY</name>
<protein>
    <submittedName>
        <fullName evidence="8">UPF0104 family protein</fullName>
    </submittedName>
</protein>
<accession>A0A0U5H3S2</accession>
<feature type="transmembrane region" description="Helical" evidence="7">
    <location>
        <begin position="293"/>
        <end position="313"/>
    </location>
</feature>
<dbReference type="NCBIfam" id="TIGR00374">
    <property type="entry name" value="flippase-like domain"/>
    <property type="match status" value="1"/>
</dbReference>
<dbReference type="KEGG" id="hhb:Hhub_2601"/>
<feature type="transmembrane region" description="Helical" evidence="7">
    <location>
        <begin position="7"/>
        <end position="27"/>
    </location>
</feature>
<feature type="transmembrane region" description="Helical" evidence="7">
    <location>
        <begin position="263"/>
        <end position="281"/>
    </location>
</feature>
<comment type="similarity">
    <text evidence="2">Belongs to the UPF0104 family.</text>
</comment>
<evidence type="ECO:0000256" key="3">
    <source>
        <dbReference type="ARBA" id="ARBA00022475"/>
    </source>
</evidence>
<feature type="transmembrane region" description="Helical" evidence="7">
    <location>
        <begin position="127"/>
        <end position="147"/>
    </location>
</feature>
<evidence type="ECO:0000313" key="9">
    <source>
        <dbReference type="Proteomes" id="UP000066737"/>
    </source>
</evidence>
<dbReference type="AlphaFoldDB" id="A0A0U5H3S2"/>
<keyword evidence="4 7" id="KW-0812">Transmembrane</keyword>
<comment type="subcellular location">
    <subcellularLocation>
        <location evidence="1">Cell membrane</location>
        <topology evidence="1">Multi-pass membrane protein</topology>
    </subcellularLocation>
</comment>
<keyword evidence="3" id="KW-1003">Cell membrane</keyword>
<evidence type="ECO:0000256" key="2">
    <source>
        <dbReference type="ARBA" id="ARBA00011061"/>
    </source>
</evidence>
<dbReference type="PANTHER" id="PTHR39087:SF2">
    <property type="entry name" value="UPF0104 MEMBRANE PROTEIN MJ1595"/>
    <property type="match status" value="1"/>
</dbReference>
<gene>
    <name evidence="8" type="ORF">HHUB_2601</name>
</gene>
<keyword evidence="5 7" id="KW-1133">Transmembrane helix</keyword>
<reference evidence="9" key="1">
    <citation type="journal article" date="2016" name="Environ. Microbiol.">
        <title>The complete genome of a viable archaeum isolated from 123-million-year-old rock salt.</title>
        <authorList>
            <person name="Jaakkola S.T."/>
            <person name="Pfeiffer F."/>
            <person name="Ravantti J.J."/>
            <person name="Guo Q."/>
            <person name="Liu Y."/>
            <person name="Chen X."/>
            <person name="Ma H."/>
            <person name="Yang C."/>
            <person name="Oksanen H.M."/>
            <person name="Bamford D.H."/>
        </authorList>
    </citation>
    <scope>NUCLEOTIDE SEQUENCE</scope>
    <source>
        <strain evidence="9">JI20-1</strain>
    </source>
</reference>
<dbReference type="STRING" id="1407499.HHUB_2601"/>
<keyword evidence="6 7" id="KW-0472">Membrane</keyword>
<dbReference type="Proteomes" id="UP000066737">
    <property type="component" value="Chromosome I"/>
</dbReference>
<feature type="transmembrane region" description="Helical" evidence="7">
    <location>
        <begin position="232"/>
        <end position="257"/>
    </location>
</feature>
<proteinExistence type="inferred from homology"/>
<evidence type="ECO:0000256" key="5">
    <source>
        <dbReference type="ARBA" id="ARBA00022989"/>
    </source>
</evidence>
<dbReference type="InterPro" id="IPR022791">
    <property type="entry name" value="L-PG_synthase/AglD"/>
</dbReference>
<evidence type="ECO:0000256" key="7">
    <source>
        <dbReference type="SAM" id="Phobius"/>
    </source>
</evidence>
<evidence type="ECO:0000256" key="1">
    <source>
        <dbReference type="ARBA" id="ARBA00004651"/>
    </source>
</evidence>
<organism evidence="8 9">
    <name type="scientific">Halobacterium hubeiense</name>
    <dbReference type="NCBI Taxonomy" id="1407499"/>
    <lineage>
        <taxon>Archaea</taxon>
        <taxon>Methanobacteriati</taxon>
        <taxon>Methanobacteriota</taxon>
        <taxon>Stenosarchaea group</taxon>
        <taxon>Halobacteria</taxon>
        <taxon>Halobacteriales</taxon>
        <taxon>Halobacteriaceae</taxon>
        <taxon>Halobacterium</taxon>
    </lineage>
</organism>
<dbReference type="RefSeq" id="WP_059057034.1">
    <property type="nucleotide sequence ID" value="NZ_CEML01000001.1"/>
</dbReference>
<dbReference type="OrthoDB" id="15513at2157"/>